<evidence type="ECO:0000313" key="2">
    <source>
        <dbReference type="EMBL" id="GAA0248954.1"/>
    </source>
</evidence>
<sequence>MRKLLSVILTGALLAGTAAHAQKTNGYRYKWIDTQGLAHYSDSLTAEAMKSGYEVVNDRGMVVQRVPRQLTAAERAVANKLAAEAAAKERARQNVARAEAQMMSAYPDEAAYKMSLQQTVDAMDQQIRTTRINLQSQEKALTGLLDRAAELEQAKQPVPKFMADNISTQRNVVAAQRNALARQQAERDRTVAAQARQLARYRELKAAEDAPPEP</sequence>
<keyword evidence="3" id="KW-1185">Reference proteome</keyword>
<dbReference type="EMBL" id="BAAAFO010000002">
    <property type="protein sequence ID" value="GAA0248954.1"/>
    <property type="molecule type" value="Genomic_DNA"/>
</dbReference>
<feature type="signal peptide" evidence="1">
    <location>
        <begin position="1"/>
        <end position="21"/>
    </location>
</feature>
<name>A0ABP3E1L3_9GAMM</name>
<dbReference type="Proteomes" id="UP001500657">
    <property type="component" value="Unassembled WGS sequence"/>
</dbReference>
<dbReference type="RefSeq" id="WP_343881406.1">
    <property type="nucleotide sequence ID" value="NZ_BAAAFO010000002.1"/>
</dbReference>
<protein>
    <recommendedName>
        <fullName evidence="4">DUF4124 domain-containing protein</fullName>
    </recommendedName>
</protein>
<reference evidence="3" key="1">
    <citation type="journal article" date="2019" name="Int. J. Syst. Evol. Microbiol.">
        <title>The Global Catalogue of Microorganisms (GCM) 10K type strain sequencing project: providing services to taxonomists for standard genome sequencing and annotation.</title>
        <authorList>
            <consortium name="The Broad Institute Genomics Platform"/>
            <consortium name="The Broad Institute Genome Sequencing Center for Infectious Disease"/>
            <person name="Wu L."/>
            <person name="Ma J."/>
        </authorList>
    </citation>
    <scope>NUCLEOTIDE SEQUENCE [LARGE SCALE GENOMIC DNA]</scope>
    <source>
        <strain evidence="3">JCM 16242</strain>
    </source>
</reference>
<proteinExistence type="predicted"/>
<evidence type="ECO:0000256" key="1">
    <source>
        <dbReference type="SAM" id="SignalP"/>
    </source>
</evidence>
<evidence type="ECO:0000313" key="3">
    <source>
        <dbReference type="Proteomes" id="UP001500657"/>
    </source>
</evidence>
<accession>A0ABP3E1L3</accession>
<feature type="chain" id="PRO_5046184201" description="DUF4124 domain-containing protein" evidence="1">
    <location>
        <begin position="22"/>
        <end position="214"/>
    </location>
</feature>
<evidence type="ECO:0008006" key="4">
    <source>
        <dbReference type="Google" id="ProtNLM"/>
    </source>
</evidence>
<organism evidence="2 3">
    <name type="scientific">Rhodanobacter caeni</name>
    <dbReference type="NCBI Taxonomy" id="657654"/>
    <lineage>
        <taxon>Bacteria</taxon>
        <taxon>Pseudomonadati</taxon>
        <taxon>Pseudomonadota</taxon>
        <taxon>Gammaproteobacteria</taxon>
        <taxon>Lysobacterales</taxon>
        <taxon>Rhodanobacteraceae</taxon>
        <taxon>Rhodanobacter</taxon>
    </lineage>
</organism>
<gene>
    <name evidence="2" type="ORF">GCM10009126_13040</name>
</gene>
<keyword evidence="1" id="KW-0732">Signal</keyword>
<comment type="caution">
    <text evidence="2">The sequence shown here is derived from an EMBL/GenBank/DDBJ whole genome shotgun (WGS) entry which is preliminary data.</text>
</comment>